<evidence type="ECO:0000313" key="15">
    <source>
        <dbReference type="Proteomes" id="UP000185511"/>
    </source>
</evidence>
<evidence type="ECO:0000256" key="7">
    <source>
        <dbReference type="PIRSR" id="PIRSR615500-1"/>
    </source>
</evidence>
<feature type="active site" description="Charge relay system" evidence="7 8">
    <location>
        <position position="195"/>
    </location>
</feature>
<organism evidence="14 15">
    <name type="scientific">Actinoalloteichus fjordicus</name>
    <dbReference type="NCBI Taxonomy" id="1612552"/>
    <lineage>
        <taxon>Bacteria</taxon>
        <taxon>Bacillati</taxon>
        <taxon>Actinomycetota</taxon>
        <taxon>Actinomycetes</taxon>
        <taxon>Pseudonocardiales</taxon>
        <taxon>Pseudonocardiaceae</taxon>
        <taxon>Actinoalloteichus</taxon>
    </lineage>
</organism>
<evidence type="ECO:0000256" key="4">
    <source>
        <dbReference type="ARBA" id="ARBA00022729"/>
    </source>
</evidence>
<evidence type="ECO:0000256" key="2">
    <source>
        <dbReference type="ARBA" id="ARBA00022512"/>
    </source>
</evidence>
<dbReference type="InterPro" id="IPR023828">
    <property type="entry name" value="Peptidase_S8_Ser-AS"/>
</dbReference>
<keyword evidence="5 8" id="KW-0378">Hydrolase</keyword>
<keyword evidence="2" id="KW-0964">Secreted</keyword>
<evidence type="ECO:0000256" key="10">
    <source>
        <dbReference type="SAM" id="MobiDB-lite"/>
    </source>
</evidence>
<dbReference type="PANTHER" id="PTHR43806">
    <property type="entry name" value="PEPTIDASE S8"/>
    <property type="match status" value="1"/>
</dbReference>
<dbReference type="Pfam" id="PF02225">
    <property type="entry name" value="PA"/>
    <property type="match status" value="1"/>
</dbReference>
<dbReference type="CDD" id="cd07474">
    <property type="entry name" value="Peptidases_S8_subtilisin_Vpr-like"/>
    <property type="match status" value="1"/>
</dbReference>
<evidence type="ECO:0000259" key="12">
    <source>
        <dbReference type="Pfam" id="PF00082"/>
    </source>
</evidence>
<dbReference type="PROSITE" id="PS51318">
    <property type="entry name" value="TAT"/>
    <property type="match status" value="1"/>
</dbReference>
<feature type="signal peptide" evidence="11">
    <location>
        <begin position="1"/>
        <end position="30"/>
    </location>
</feature>
<sequence>MSRSRRRVTRSAAAALAVVLTTAAVGSATAQDQPLAPPLPTADALSTDVGLSGVAPSLAEAQGRIGVFIELENAPAVDVFVEEQEAGASDEEASVAAEEAREATLETADVVVAELLVADRQTEVLYETVNAVPGVAVRADAESVRELVERSDVRSIRPLVRHELANASAVQLTNTLPSWQQTGRYGEDMRIGIIDDGVDYTHATFGGPGTPEAYDEIDRTTIDPSYFPTDKVVGGTDLVGDDYDASSDDPELNQPRPDDNPISCGTHGTHVAGTAAGFGVNADGSTFDGDYSELDDETVRGMRIGPGTAPGALIYSIKVFGCDGSTDVTSAGLDWTLDPDRDGDFTDRLDVVNLSLGSNFGAPDDPASLFVRKLNQHGVVTVFSGGNGGDLFDVGGSPGNTPEALTVASSRDASVVRDGAEVVAPESLAGLQPGQYSQSYPDYADLDLTAEVVRLTDEANLDGCDPLSAADAASVEGKIAWLEWDDDDTTRRCGSAGRTDNASDAGAVGAIFSSGLDQFSAGIAGNDVIPVIQLTGTAVDEVRPALEAGTLEMRFAGELRTSVPTVDEDLVDTPSSFTSRGGRGPGVKPDLSAPGDTIASALSGSGDGTLVISGTSMAAPHTTGIAALLREEHPDWTPEEIKAALMNTAGADITTGPDGIVYAPNRVGSGRVDALAALDNQVLAMVEDDPGQVSVSYGTVEVDGPIAQTKTIKLVNKGVRRTTMSVAYQPATEIPGVSYELDRDSVTLSPRGVARVTVTLTITDPAALRKTADATLEKEQGGEARQFLADASGRIVFTPDSGSTVPLRVPVHSAPKPVADIEAASWLRLPEGAEQAVLNLRGRGISQGSGDEAYRSLISVLELHATSPELPECAGDQVLGCTINRTAKGGDLRQVGATSTAPLAVLQGDPESALLAFGITTWADWYNIGSNTVPFVDIDVTGDGVPDFETYVTKYTGSDVLVAATVDLNAEGAPVVDVQPINGQLGDVDTNVFDTNVLVLPVALTALGIDPAAESAPITYTVGVSGYYAAPGDPDGLIDSIDEPISFDAVRPGLWTQGGGDAALSYEARPGTALVVNRDLETAVADGRLLVLHHHNHRGDRVQVVPTGSTPPIFVN</sequence>
<gene>
    <name evidence="14" type="ORF">UA74_25915</name>
</gene>
<dbReference type="InterPro" id="IPR022398">
    <property type="entry name" value="Peptidase_S8_His-AS"/>
</dbReference>
<feature type="active site" description="Charge relay system" evidence="7 8">
    <location>
        <position position="267"/>
    </location>
</feature>
<dbReference type="Pfam" id="PF00082">
    <property type="entry name" value="Peptidase_S8"/>
    <property type="match status" value="1"/>
</dbReference>
<dbReference type="Proteomes" id="UP000185511">
    <property type="component" value="Chromosome"/>
</dbReference>
<dbReference type="InterPro" id="IPR000209">
    <property type="entry name" value="Peptidase_S8/S53_dom"/>
</dbReference>
<evidence type="ECO:0000256" key="6">
    <source>
        <dbReference type="ARBA" id="ARBA00022825"/>
    </source>
</evidence>
<dbReference type="InterPro" id="IPR034213">
    <property type="entry name" value="S8_Vpr-like"/>
</dbReference>
<dbReference type="SUPFAM" id="SSF52743">
    <property type="entry name" value="Subtilisin-like"/>
    <property type="match status" value="1"/>
</dbReference>
<dbReference type="Gene3D" id="3.40.50.200">
    <property type="entry name" value="Peptidase S8/S53 domain"/>
    <property type="match status" value="2"/>
</dbReference>
<feature type="domain" description="Peptidase S8/S53" evidence="12">
    <location>
        <begin position="187"/>
        <end position="654"/>
    </location>
</feature>
<evidence type="ECO:0000313" key="14">
    <source>
        <dbReference type="EMBL" id="APU17188.1"/>
    </source>
</evidence>
<dbReference type="PRINTS" id="PR00723">
    <property type="entry name" value="SUBTILISIN"/>
</dbReference>
<dbReference type="AlphaFoldDB" id="A0AAC9LG34"/>
<keyword evidence="6 8" id="KW-0720">Serine protease</keyword>
<dbReference type="PROSITE" id="PS00138">
    <property type="entry name" value="SUBTILASE_SER"/>
    <property type="match status" value="1"/>
</dbReference>
<evidence type="ECO:0000256" key="3">
    <source>
        <dbReference type="ARBA" id="ARBA00022670"/>
    </source>
</evidence>
<dbReference type="PROSITE" id="PS51892">
    <property type="entry name" value="SUBTILASE"/>
    <property type="match status" value="1"/>
</dbReference>
<name>A0AAC9LG34_9PSEU</name>
<keyword evidence="15" id="KW-1185">Reference proteome</keyword>
<dbReference type="InterPro" id="IPR023827">
    <property type="entry name" value="Peptidase_S8_Asp-AS"/>
</dbReference>
<dbReference type="PANTHER" id="PTHR43806:SF11">
    <property type="entry name" value="CEREVISIN-RELATED"/>
    <property type="match status" value="1"/>
</dbReference>
<feature type="region of interest" description="Disordered" evidence="10">
    <location>
        <begin position="237"/>
        <end position="268"/>
    </location>
</feature>
<dbReference type="InterPro" id="IPR050131">
    <property type="entry name" value="Peptidase_S8_subtilisin-like"/>
</dbReference>
<evidence type="ECO:0000256" key="8">
    <source>
        <dbReference type="PROSITE-ProRule" id="PRU01240"/>
    </source>
</evidence>
<proteinExistence type="inferred from homology"/>
<keyword evidence="2" id="KW-0134">Cell wall</keyword>
<comment type="similarity">
    <text evidence="1 8 9">Belongs to the peptidase S8 family.</text>
</comment>
<keyword evidence="3 8" id="KW-0645">Protease</keyword>
<evidence type="ECO:0000256" key="1">
    <source>
        <dbReference type="ARBA" id="ARBA00011073"/>
    </source>
</evidence>
<feature type="active site" description="Charge relay system" evidence="7 8">
    <location>
        <position position="616"/>
    </location>
</feature>
<dbReference type="PROSITE" id="PS00137">
    <property type="entry name" value="SUBTILASE_HIS"/>
    <property type="match status" value="1"/>
</dbReference>
<feature type="region of interest" description="Disordered" evidence="10">
    <location>
        <begin position="568"/>
        <end position="589"/>
    </location>
</feature>
<accession>A0AAC9LG34</accession>
<feature type="domain" description="PA" evidence="13">
    <location>
        <begin position="449"/>
        <end position="539"/>
    </location>
</feature>
<dbReference type="InterPro" id="IPR015500">
    <property type="entry name" value="Peptidase_S8_subtilisin-rel"/>
</dbReference>
<dbReference type="InterPro" id="IPR003137">
    <property type="entry name" value="PA_domain"/>
</dbReference>
<feature type="chain" id="PRO_5041912351" evidence="11">
    <location>
        <begin position="31"/>
        <end position="1116"/>
    </location>
</feature>
<evidence type="ECO:0000259" key="13">
    <source>
        <dbReference type="Pfam" id="PF02225"/>
    </source>
</evidence>
<evidence type="ECO:0000256" key="9">
    <source>
        <dbReference type="RuleBase" id="RU003355"/>
    </source>
</evidence>
<dbReference type="RefSeq" id="WP_083683648.1">
    <property type="nucleotide sequence ID" value="NZ_CP016076.1"/>
</dbReference>
<dbReference type="GO" id="GO:0006508">
    <property type="term" value="P:proteolysis"/>
    <property type="evidence" value="ECO:0007669"/>
    <property type="project" value="UniProtKB-KW"/>
</dbReference>
<dbReference type="PROSITE" id="PS00136">
    <property type="entry name" value="SUBTILASE_ASP"/>
    <property type="match status" value="1"/>
</dbReference>
<evidence type="ECO:0000256" key="11">
    <source>
        <dbReference type="SAM" id="SignalP"/>
    </source>
</evidence>
<dbReference type="InterPro" id="IPR036852">
    <property type="entry name" value="Peptidase_S8/S53_dom_sf"/>
</dbReference>
<protein>
    <submittedName>
        <fullName evidence="14">Subtilase family protease</fullName>
    </submittedName>
</protein>
<feature type="compositionally biased region" description="Acidic residues" evidence="10">
    <location>
        <begin position="239"/>
        <end position="251"/>
    </location>
</feature>
<evidence type="ECO:0000256" key="5">
    <source>
        <dbReference type="ARBA" id="ARBA00022801"/>
    </source>
</evidence>
<dbReference type="GO" id="GO:0004252">
    <property type="term" value="F:serine-type endopeptidase activity"/>
    <property type="evidence" value="ECO:0007669"/>
    <property type="project" value="UniProtKB-UniRule"/>
</dbReference>
<dbReference type="EMBL" id="CP016076">
    <property type="protein sequence ID" value="APU17188.1"/>
    <property type="molecule type" value="Genomic_DNA"/>
</dbReference>
<reference evidence="15" key="1">
    <citation type="submission" date="2016-06" db="EMBL/GenBank/DDBJ databases">
        <title>Complete genome sequence of Actinoalloteichus fjordicus DSM 46855 (=ADI127-17), type strain of the new species Actinoalloteichus fjordicus.</title>
        <authorList>
            <person name="Ruckert C."/>
            <person name="Nouioui I."/>
            <person name="Willmese J."/>
            <person name="van Wezel G."/>
            <person name="Klenk H.-P."/>
            <person name="Kalinowski J."/>
            <person name="Zotchev S.B."/>
        </authorList>
    </citation>
    <scope>NUCLEOTIDE SEQUENCE [LARGE SCALE GENOMIC DNA]</scope>
    <source>
        <strain evidence="15">ADI127-7</strain>
    </source>
</reference>
<dbReference type="InterPro" id="IPR006311">
    <property type="entry name" value="TAT_signal"/>
</dbReference>
<keyword evidence="4 11" id="KW-0732">Signal</keyword>
<dbReference type="KEGG" id="acad:UA74_25915"/>